<evidence type="ECO:0000313" key="2">
    <source>
        <dbReference type="Proteomes" id="UP000233551"/>
    </source>
</evidence>
<proteinExistence type="predicted"/>
<evidence type="ECO:0000313" key="1">
    <source>
        <dbReference type="EMBL" id="PKI43443.1"/>
    </source>
</evidence>
<keyword evidence="2" id="KW-1185">Reference proteome</keyword>
<dbReference type="Proteomes" id="UP000233551">
    <property type="component" value="Unassembled WGS sequence"/>
</dbReference>
<name>A0A2I0II53_PUNGR</name>
<protein>
    <submittedName>
        <fullName evidence="1">Uncharacterized protein</fullName>
    </submittedName>
</protein>
<organism evidence="1 2">
    <name type="scientific">Punica granatum</name>
    <name type="common">Pomegranate</name>
    <dbReference type="NCBI Taxonomy" id="22663"/>
    <lineage>
        <taxon>Eukaryota</taxon>
        <taxon>Viridiplantae</taxon>
        <taxon>Streptophyta</taxon>
        <taxon>Embryophyta</taxon>
        <taxon>Tracheophyta</taxon>
        <taxon>Spermatophyta</taxon>
        <taxon>Magnoliopsida</taxon>
        <taxon>eudicotyledons</taxon>
        <taxon>Gunneridae</taxon>
        <taxon>Pentapetalae</taxon>
        <taxon>rosids</taxon>
        <taxon>malvids</taxon>
        <taxon>Myrtales</taxon>
        <taxon>Lythraceae</taxon>
        <taxon>Punica</taxon>
    </lineage>
</organism>
<gene>
    <name evidence="1" type="ORF">CRG98_036200</name>
</gene>
<sequence length="114" mass="12794">MVPGVTLDIIHEAPWGFRPISSIGPPVLPVIRSIQSFYFDFIFIAFKRTTCLEHPGDCIANPHPVPSPPNDYTTSGCMIGKKSHKMMERCVSWKMQVVNSAIISYSMNIDSFTF</sequence>
<dbReference type="AlphaFoldDB" id="A0A2I0II53"/>
<reference evidence="1 2" key="1">
    <citation type="submission" date="2017-11" db="EMBL/GenBank/DDBJ databases">
        <title>De-novo sequencing of pomegranate (Punica granatum L.) genome.</title>
        <authorList>
            <person name="Akparov Z."/>
            <person name="Amiraslanov A."/>
            <person name="Hajiyeva S."/>
            <person name="Abbasov M."/>
            <person name="Kaur K."/>
            <person name="Hamwieh A."/>
            <person name="Solovyev V."/>
            <person name="Salamov A."/>
            <person name="Braich B."/>
            <person name="Kosarev P."/>
            <person name="Mahmoud A."/>
            <person name="Hajiyev E."/>
            <person name="Babayeva S."/>
            <person name="Izzatullayeva V."/>
            <person name="Mammadov A."/>
            <person name="Mammadov A."/>
            <person name="Sharifova S."/>
            <person name="Ojaghi J."/>
            <person name="Eynullazada K."/>
            <person name="Bayramov B."/>
            <person name="Abdulazimova A."/>
            <person name="Shahmuradov I."/>
        </authorList>
    </citation>
    <scope>NUCLEOTIDE SEQUENCE [LARGE SCALE GENOMIC DNA]</scope>
    <source>
        <strain evidence="2">cv. AG2017</strain>
        <tissue evidence="1">Leaf</tissue>
    </source>
</reference>
<accession>A0A2I0II53</accession>
<comment type="caution">
    <text evidence="1">The sequence shown here is derived from an EMBL/GenBank/DDBJ whole genome shotgun (WGS) entry which is preliminary data.</text>
</comment>
<dbReference type="EMBL" id="PGOL01003048">
    <property type="protein sequence ID" value="PKI43443.1"/>
    <property type="molecule type" value="Genomic_DNA"/>
</dbReference>